<evidence type="ECO:0000256" key="3">
    <source>
        <dbReference type="ARBA" id="ARBA00022723"/>
    </source>
</evidence>
<evidence type="ECO:0000256" key="2">
    <source>
        <dbReference type="ARBA" id="ARBA00010286"/>
    </source>
</evidence>
<dbReference type="InterPro" id="IPR024403">
    <property type="entry name" value="DHOase_cat"/>
</dbReference>
<dbReference type="InterPro" id="IPR050138">
    <property type="entry name" value="DHOase/Allantoinase_Hydrolase"/>
</dbReference>
<dbReference type="GO" id="GO:0004151">
    <property type="term" value="F:dihydroorotase activity"/>
    <property type="evidence" value="ECO:0007669"/>
    <property type="project" value="UniProtKB-EC"/>
</dbReference>
<keyword evidence="4 6" id="KW-0378">Hydrolase</keyword>
<dbReference type="InterPro" id="IPR004722">
    <property type="entry name" value="DHOase"/>
</dbReference>
<dbReference type="PROSITE" id="PS00483">
    <property type="entry name" value="DIHYDROOROTASE_2"/>
    <property type="match status" value="1"/>
</dbReference>
<dbReference type="CDD" id="cd01317">
    <property type="entry name" value="DHOase_IIa"/>
    <property type="match status" value="1"/>
</dbReference>
<feature type="binding site" evidence="6">
    <location>
        <position position="231"/>
    </location>
    <ligand>
        <name>Zn(2+)</name>
        <dbReference type="ChEBI" id="CHEBI:29105"/>
        <label>2</label>
    </ligand>
</feature>
<sequence length="431" mass="46830">MKTIIKGGTVINGYGGNEKADILIDNGKIEAIEKKIESNDALIIDANGKYVLPGFVDMHTHLRQPGFEEKETIKTGTHAAVAGGYTTVACMPNTNPVIDNEVVVEYIKSIAKRDGYSKVIPIGSMTKGMMGEEISEMVKLKDAGIVALSDDGHPIMNAGLMKRIMIYGSMYDLLMITHCEDKMLSGEGVMNNGLISTMIGLRGIPHEAEEVMIARNIILAKSTGARLHIAHVSTKDSVELIRRAKADGVNITAEVTPHNLCLTEDIVDGFDTNTKAYPPLRTKEDVDALIEGLKDGTIDVIATDHAPHTKDDKKVPYEIAAFGISGIEIAFSVIYTYLVKNGLITLEDLVGYMSINPAKLLKTSYGVKVGNAADITVVDTNKEYTVNVDNFKSKGKNSPFNGKRLTGVVEYTLVDGKIIYKNNGKFEECNV</sequence>
<comment type="function">
    <text evidence="1 6">Catalyzes the reversible cyclization of carbamoyl aspartate to dihydroorotate.</text>
</comment>
<feature type="domain" description="Dihydroorotase catalytic" evidence="7">
    <location>
        <begin position="48"/>
        <end position="237"/>
    </location>
</feature>
<keyword evidence="6" id="KW-0862">Zinc</keyword>
<feature type="binding site" evidence="6">
    <location>
        <position position="151"/>
    </location>
    <ligand>
        <name>Zn(2+)</name>
        <dbReference type="ChEBI" id="CHEBI:29105"/>
        <label>2</label>
    </ligand>
</feature>
<feature type="binding site" evidence="6">
    <location>
        <begin position="322"/>
        <end position="323"/>
    </location>
    <ligand>
        <name>substrate</name>
    </ligand>
</feature>
<comment type="cofactor">
    <cofactor evidence="6">
        <name>Zn(2+)</name>
        <dbReference type="ChEBI" id="CHEBI:29105"/>
    </cofactor>
    <text evidence="6">Binds 2 Zn(2+) ions per subunit.</text>
</comment>
<dbReference type="PANTHER" id="PTHR43668">
    <property type="entry name" value="ALLANTOINASE"/>
    <property type="match status" value="1"/>
</dbReference>
<evidence type="ECO:0000313" key="9">
    <source>
        <dbReference type="Proteomes" id="UP001166402"/>
    </source>
</evidence>
<feature type="binding site" evidence="6">
    <location>
        <position position="93"/>
    </location>
    <ligand>
        <name>substrate</name>
    </ligand>
</feature>
<comment type="caution">
    <text evidence="8">The sequence shown here is derived from an EMBL/GenBank/DDBJ whole genome shotgun (WGS) entry which is preliminary data.</text>
</comment>
<dbReference type="InterPro" id="IPR002195">
    <property type="entry name" value="Dihydroorotase_CS"/>
</dbReference>
<dbReference type="Pfam" id="PF12890">
    <property type="entry name" value="DHOase"/>
    <property type="match status" value="1"/>
</dbReference>
<keyword evidence="9" id="KW-1185">Reference proteome</keyword>
<dbReference type="NCBIfam" id="NF006843">
    <property type="entry name" value="PRK09357.2-4"/>
    <property type="match status" value="1"/>
</dbReference>
<dbReference type="HAMAP" id="MF_00220_B">
    <property type="entry name" value="PyrC_classI_B"/>
    <property type="match status" value="1"/>
</dbReference>
<evidence type="ECO:0000256" key="1">
    <source>
        <dbReference type="ARBA" id="ARBA00002368"/>
    </source>
</evidence>
<comment type="pathway">
    <text evidence="6">Pyrimidine metabolism; UMP biosynthesis via de novo pathway; (S)-dihydroorotate from bicarbonate: step 3/3.</text>
</comment>
<dbReference type="InterPro" id="IPR032466">
    <property type="entry name" value="Metal_Hydrolase"/>
</dbReference>
<organism evidence="8 9">
    <name type="scientific">Thermoanaerobacterium butyriciformans</name>
    <dbReference type="NCBI Taxonomy" id="1702242"/>
    <lineage>
        <taxon>Bacteria</taxon>
        <taxon>Bacillati</taxon>
        <taxon>Bacillota</taxon>
        <taxon>Clostridia</taxon>
        <taxon>Thermoanaerobacterales</taxon>
        <taxon>Thermoanaerobacteraceae</taxon>
        <taxon>Thermoanaerobacterium</taxon>
    </lineage>
</organism>
<name>A0ABS4NG23_9THEO</name>
<evidence type="ECO:0000313" key="8">
    <source>
        <dbReference type="EMBL" id="MBP2072629.1"/>
    </source>
</evidence>
<feature type="binding site" evidence="6">
    <location>
        <position position="178"/>
    </location>
    <ligand>
        <name>Zn(2+)</name>
        <dbReference type="ChEBI" id="CHEBI:29105"/>
        <label>2</label>
    </ligand>
</feature>
<dbReference type="EC" id="3.5.2.3" evidence="6"/>
<evidence type="ECO:0000256" key="6">
    <source>
        <dbReference type="HAMAP-Rule" id="MF_00220"/>
    </source>
</evidence>
<dbReference type="Proteomes" id="UP001166402">
    <property type="component" value="Unassembled WGS sequence"/>
</dbReference>
<feature type="active site" evidence="6">
    <location>
        <position position="304"/>
    </location>
</feature>
<feature type="binding site" evidence="6">
    <location>
        <begin position="61"/>
        <end position="63"/>
    </location>
    <ligand>
        <name>substrate</name>
    </ligand>
</feature>
<comment type="caution">
    <text evidence="6">Lacks conserved residue(s) required for the propagation of feature annotation.</text>
</comment>
<evidence type="ECO:0000256" key="5">
    <source>
        <dbReference type="ARBA" id="ARBA00022975"/>
    </source>
</evidence>
<feature type="binding site" evidence="6">
    <location>
        <position position="61"/>
    </location>
    <ligand>
        <name>Zn(2+)</name>
        <dbReference type="ChEBI" id="CHEBI:29105"/>
        <label>1</label>
    </ligand>
</feature>
<dbReference type="InterPro" id="IPR011059">
    <property type="entry name" value="Metal-dep_hydrolase_composite"/>
</dbReference>
<comment type="catalytic activity">
    <reaction evidence="6">
        <text>(S)-dihydroorotate + H2O = N-carbamoyl-L-aspartate + H(+)</text>
        <dbReference type="Rhea" id="RHEA:24296"/>
        <dbReference type="ChEBI" id="CHEBI:15377"/>
        <dbReference type="ChEBI" id="CHEBI:15378"/>
        <dbReference type="ChEBI" id="CHEBI:30864"/>
        <dbReference type="ChEBI" id="CHEBI:32814"/>
        <dbReference type="EC" id="3.5.2.3"/>
    </reaction>
</comment>
<evidence type="ECO:0000256" key="4">
    <source>
        <dbReference type="ARBA" id="ARBA00022801"/>
    </source>
</evidence>
<feature type="binding site" evidence="6">
    <location>
        <position position="308"/>
    </location>
    <ligand>
        <name>substrate</name>
    </ligand>
</feature>
<comment type="similarity">
    <text evidence="2 6">Belongs to the metallo-dependent hydrolases superfamily. DHOase family. Class I DHOase subfamily.</text>
</comment>
<gene>
    <name evidence="6" type="primary">pyrC</name>
    <name evidence="8" type="ORF">J2Z80_002169</name>
</gene>
<dbReference type="Gene3D" id="2.30.40.10">
    <property type="entry name" value="Urease, subunit C, domain 1"/>
    <property type="match status" value="1"/>
</dbReference>
<dbReference type="RefSeq" id="WP_209454367.1">
    <property type="nucleotide sequence ID" value="NZ_JAGGLT010000024.1"/>
</dbReference>
<keyword evidence="5 6" id="KW-0665">Pyrimidine biosynthesis</keyword>
<feature type="binding site" evidence="6">
    <location>
        <position position="304"/>
    </location>
    <ligand>
        <name>Zn(2+)</name>
        <dbReference type="ChEBI" id="CHEBI:29105"/>
        <label>1</label>
    </ligand>
</feature>
<dbReference type="PANTHER" id="PTHR43668:SF2">
    <property type="entry name" value="ALLANTOINASE"/>
    <property type="match status" value="1"/>
</dbReference>
<dbReference type="Gene3D" id="3.20.20.140">
    <property type="entry name" value="Metal-dependent hydrolases"/>
    <property type="match status" value="1"/>
</dbReference>
<keyword evidence="3 6" id="KW-0479">Metal-binding</keyword>
<dbReference type="EMBL" id="JAGGLT010000024">
    <property type="protein sequence ID" value="MBP2072629.1"/>
    <property type="molecule type" value="Genomic_DNA"/>
</dbReference>
<accession>A0ABS4NG23</accession>
<evidence type="ECO:0000259" key="7">
    <source>
        <dbReference type="Pfam" id="PF12890"/>
    </source>
</evidence>
<dbReference type="NCBIfam" id="TIGR00857">
    <property type="entry name" value="pyrC_multi"/>
    <property type="match status" value="1"/>
</dbReference>
<dbReference type="SUPFAM" id="SSF51556">
    <property type="entry name" value="Metallo-dependent hydrolases"/>
    <property type="match status" value="1"/>
</dbReference>
<feature type="binding site" evidence="6">
    <location>
        <position position="59"/>
    </location>
    <ligand>
        <name>Zn(2+)</name>
        <dbReference type="ChEBI" id="CHEBI:29105"/>
        <label>1</label>
    </ligand>
</feature>
<dbReference type="SUPFAM" id="SSF51338">
    <property type="entry name" value="Composite domain of metallo-dependent hydrolases"/>
    <property type="match status" value="1"/>
</dbReference>
<feature type="binding site" evidence="6">
    <location>
        <position position="151"/>
    </location>
    <ligand>
        <name>Zn(2+)</name>
        <dbReference type="ChEBI" id="CHEBI:29105"/>
        <label>1</label>
    </ligand>
</feature>
<reference evidence="8" key="1">
    <citation type="submission" date="2021-03" db="EMBL/GenBank/DDBJ databases">
        <title>Genomic Encyclopedia of Type Strains, Phase IV (KMG-IV): sequencing the most valuable type-strain genomes for metagenomic binning, comparative biology and taxonomic classification.</title>
        <authorList>
            <person name="Goeker M."/>
        </authorList>
    </citation>
    <scope>NUCLEOTIDE SEQUENCE</scope>
    <source>
        <strain evidence="8">DSM 101588</strain>
    </source>
</reference>
<protein>
    <recommendedName>
        <fullName evidence="6">Dihydroorotase</fullName>
        <shortName evidence="6">DHOase</shortName>
        <ecNumber evidence="6">3.5.2.3</ecNumber>
    </recommendedName>
</protein>
<proteinExistence type="inferred from homology"/>